<organism evidence="5 6">
    <name type="scientific">Dioszegia hungarica</name>
    <dbReference type="NCBI Taxonomy" id="4972"/>
    <lineage>
        <taxon>Eukaryota</taxon>
        <taxon>Fungi</taxon>
        <taxon>Dikarya</taxon>
        <taxon>Basidiomycota</taxon>
        <taxon>Agaricomycotina</taxon>
        <taxon>Tremellomycetes</taxon>
        <taxon>Tremellales</taxon>
        <taxon>Bulleribasidiaceae</taxon>
        <taxon>Dioszegia</taxon>
    </lineage>
</organism>
<keyword evidence="1" id="KW-0808">Transferase</keyword>
<dbReference type="Gene3D" id="3.40.50.11350">
    <property type="match status" value="1"/>
</dbReference>
<comment type="caution">
    <text evidence="5">The sequence shown here is derived from an EMBL/GenBank/DDBJ whole genome shotgun (WGS) entry which is preliminary data.</text>
</comment>
<gene>
    <name evidence="5" type="ORF">MKK02DRAFT_37494</name>
</gene>
<keyword evidence="4" id="KW-0812">Transmembrane</keyword>
<dbReference type="GeneID" id="77728878"/>
<evidence type="ECO:0000313" key="6">
    <source>
        <dbReference type="Proteomes" id="UP001164286"/>
    </source>
</evidence>
<dbReference type="GO" id="GO:0006004">
    <property type="term" value="P:fucose metabolic process"/>
    <property type="evidence" value="ECO:0007669"/>
    <property type="project" value="UniProtKB-KW"/>
</dbReference>
<protein>
    <submittedName>
        <fullName evidence="5">Uncharacterized protein</fullName>
    </submittedName>
</protein>
<keyword evidence="6" id="KW-1185">Reference proteome</keyword>
<keyword evidence="4" id="KW-1133">Transmembrane helix</keyword>
<dbReference type="CDD" id="cd11296">
    <property type="entry name" value="O-FucT_like"/>
    <property type="match status" value="1"/>
</dbReference>
<dbReference type="EMBL" id="JAKWFO010000006">
    <property type="protein sequence ID" value="KAI9634613.1"/>
    <property type="molecule type" value="Genomic_DNA"/>
</dbReference>
<dbReference type="Pfam" id="PF10250">
    <property type="entry name" value="O-FucT"/>
    <property type="match status" value="1"/>
</dbReference>
<dbReference type="InterPro" id="IPR019378">
    <property type="entry name" value="GDP-Fuc_O-FucTrfase"/>
</dbReference>
<sequence length="550" mass="62487">MPAYSLLPLSGLRSSSRRHRIILALMTTSALLLATIYLQTDRLITFPLLPPQRAPIHNDLDPEVGLGANHDTPRLWAYVYEQDHGEARADAWEWVAKQRVEGYRRPSWGGLRQQGPKAHVRDNLKDGELYITTFPEAGFNNEVIETCNLIAVALRSNRIPILSPLLPDYLHLKDEREAFLSVTEIFDFTDFIARYNVPVIDMMELKVGQQDWIPIAGRHRSVVFDGEHPQGSAGGRDGLTIGDLIRGEEAELEELKCWNTYLAVDDDRGECVSALWPVTFEDTPLPLSAYANKSHNLVNEISLPRTAHAVAAYSKQGDLLPDDSIARMAQLGLKPSTMVPNDPFGCIHRAYYLHMNPEIEDVHDDWRNGIGAWDEVGRYLKFQPGLVRLAEDLTRSLLDVQAGEEIPPYLAIHIRRTGHFNATQRQWAHQAWTLRRQAATQHNIHVEHIVFTTDEENETWLKELRDLGWIHVDHKKAQTGERLGGWFPTILDSVILSSAKIFLGVPTSTMSILPYRRVLDWNGGVAQFVTALEDAWKYEVPPEWEWTDES</sequence>
<reference evidence="5" key="1">
    <citation type="journal article" date="2022" name="G3 (Bethesda)">
        <title>High quality genome of the basidiomycete yeast Dioszegia hungarica PDD-24b-2 isolated from cloud water.</title>
        <authorList>
            <person name="Jarrige D."/>
            <person name="Haridas S."/>
            <person name="Bleykasten-Grosshans C."/>
            <person name="Joly M."/>
            <person name="Nadalig T."/>
            <person name="Sancelme M."/>
            <person name="Vuilleumier S."/>
            <person name="Grigoriev I.V."/>
            <person name="Amato P."/>
            <person name="Bringel F."/>
        </authorList>
    </citation>
    <scope>NUCLEOTIDE SEQUENCE</scope>
    <source>
        <strain evidence="5">PDD-24b-2</strain>
    </source>
</reference>
<keyword evidence="4" id="KW-0472">Membrane</keyword>
<evidence type="ECO:0000256" key="4">
    <source>
        <dbReference type="SAM" id="Phobius"/>
    </source>
</evidence>
<evidence type="ECO:0000256" key="1">
    <source>
        <dbReference type="ARBA" id="ARBA00022679"/>
    </source>
</evidence>
<proteinExistence type="predicted"/>
<evidence type="ECO:0000313" key="5">
    <source>
        <dbReference type="EMBL" id="KAI9634613.1"/>
    </source>
</evidence>
<dbReference type="AlphaFoldDB" id="A0AA38H635"/>
<feature type="transmembrane region" description="Helical" evidence="4">
    <location>
        <begin position="21"/>
        <end position="38"/>
    </location>
</feature>
<name>A0AA38H635_9TREE</name>
<dbReference type="GO" id="GO:0016740">
    <property type="term" value="F:transferase activity"/>
    <property type="evidence" value="ECO:0007669"/>
    <property type="project" value="UniProtKB-KW"/>
</dbReference>
<keyword evidence="2" id="KW-0294">Fucose metabolism</keyword>
<evidence type="ECO:0000256" key="3">
    <source>
        <dbReference type="ARBA" id="ARBA00023277"/>
    </source>
</evidence>
<dbReference type="Proteomes" id="UP001164286">
    <property type="component" value="Unassembled WGS sequence"/>
</dbReference>
<dbReference type="RefSeq" id="XP_052944390.1">
    <property type="nucleotide sequence ID" value="XM_053089673.1"/>
</dbReference>
<evidence type="ECO:0000256" key="2">
    <source>
        <dbReference type="ARBA" id="ARBA00023253"/>
    </source>
</evidence>
<accession>A0AA38H635</accession>
<keyword evidence="3" id="KW-0119">Carbohydrate metabolism</keyword>